<dbReference type="OrthoDB" id="10296547at2759"/>
<evidence type="ECO:0000313" key="1">
    <source>
        <dbReference type="EMBL" id="GFQ97912.1"/>
    </source>
</evidence>
<reference evidence="1" key="1">
    <citation type="submission" date="2020-07" db="EMBL/GenBank/DDBJ databases">
        <title>Multicomponent nature underlies the extraordinary mechanical properties of spider dragline silk.</title>
        <authorList>
            <person name="Kono N."/>
            <person name="Nakamura H."/>
            <person name="Mori M."/>
            <person name="Yoshida Y."/>
            <person name="Ohtoshi R."/>
            <person name="Malay A.D."/>
            <person name="Moran D.A.P."/>
            <person name="Tomita M."/>
            <person name="Numata K."/>
            <person name="Arakawa K."/>
        </authorList>
    </citation>
    <scope>NUCLEOTIDE SEQUENCE</scope>
</reference>
<dbReference type="AlphaFoldDB" id="A0A8X6G7H8"/>
<sequence>MRSTVQPGKIRVESRTRNQCSVDVPKHTLLILGPSREPAFLEGRSAWELEKKLALHPHSHPHTYRMRASRVNWGSPYPSAASPDTCSPFSCRRISYLPPTNSREQNRTGNNFKIISQYNIACIQQLVKSREFYRATHFY</sequence>
<keyword evidence="2" id="KW-1185">Reference proteome</keyword>
<proteinExistence type="predicted"/>
<name>A0A8X6G7H8_TRICU</name>
<evidence type="ECO:0000313" key="2">
    <source>
        <dbReference type="Proteomes" id="UP000887116"/>
    </source>
</evidence>
<protein>
    <submittedName>
        <fullName evidence="1">Uncharacterized protein</fullName>
    </submittedName>
</protein>
<dbReference type="EMBL" id="BMAO01024809">
    <property type="protein sequence ID" value="GFQ97912.1"/>
    <property type="molecule type" value="Genomic_DNA"/>
</dbReference>
<gene>
    <name evidence="1" type="ORF">TNCT_558381</name>
</gene>
<accession>A0A8X6G7H8</accession>
<organism evidence="1 2">
    <name type="scientific">Trichonephila clavata</name>
    <name type="common">Joro spider</name>
    <name type="synonym">Nephila clavata</name>
    <dbReference type="NCBI Taxonomy" id="2740835"/>
    <lineage>
        <taxon>Eukaryota</taxon>
        <taxon>Metazoa</taxon>
        <taxon>Ecdysozoa</taxon>
        <taxon>Arthropoda</taxon>
        <taxon>Chelicerata</taxon>
        <taxon>Arachnida</taxon>
        <taxon>Araneae</taxon>
        <taxon>Araneomorphae</taxon>
        <taxon>Entelegynae</taxon>
        <taxon>Araneoidea</taxon>
        <taxon>Nephilidae</taxon>
        <taxon>Trichonephila</taxon>
    </lineage>
</organism>
<comment type="caution">
    <text evidence="1">The sequence shown here is derived from an EMBL/GenBank/DDBJ whole genome shotgun (WGS) entry which is preliminary data.</text>
</comment>
<dbReference type="Proteomes" id="UP000887116">
    <property type="component" value="Unassembled WGS sequence"/>
</dbReference>